<evidence type="ECO:0000313" key="1">
    <source>
        <dbReference type="EMBL" id="CEG33242.1"/>
    </source>
</evidence>
<organism evidence="1 2">
    <name type="scientific">Peribacillus simplex</name>
    <dbReference type="NCBI Taxonomy" id="1478"/>
    <lineage>
        <taxon>Bacteria</taxon>
        <taxon>Bacillati</taxon>
        <taxon>Bacillota</taxon>
        <taxon>Bacilli</taxon>
        <taxon>Bacillales</taxon>
        <taxon>Bacillaceae</taxon>
        <taxon>Peribacillus</taxon>
    </lineage>
</organism>
<reference evidence="1 2" key="1">
    <citation type="journal article" date="2014" name="Genome Announc.">
        <title>Genome Sequence of Bacillus simplex Strain P558, Isolated from a Human Fecal Sample.</title>
        <authorList>
            <person name="Croce O."/>
            <person name="Hugon P."/>
            <person name="Lagier J.C."/>
            <person name="Bibi F."/>
            <person name="Robert C."/>
            <person name="Azhar E.I."/>
            <person name="Raoult D."/>
            <person name="Fournier P.E."/>
        </authorList>
    </citation>
    <scope>NUCLEOTIDE SEQUENCE [LARGE SCALE GENOMIC DNA]</scope>
    <source>
        <strain evidence="1 2">P558</strain>
    </source>
</reference>
<proteinExistence type="predicted"/>
<dbReference type="Proteomes" id="UP000182110">
    <property type="component" value="Unassembled WGS sequence"/>
</dbReference>
<dbReference type="AlphaFoldDB" id="A0AAN2PIL6"/>
<dbReference type="EMBL" id="CCXW01000001">
    <property type="protein sequence ID" value="CEG33242.1"/>
    <property type="molecule type" value="Genomic_DNA"/>
</dbReference>
<evidence type="ECO:0000313" key="2">
    <source>
        <dbReference type="Proteomes" id="UP000182110"/>
    </source>
</evidence>
<sequence>MERNQTLLFDPRIINKELQYYHPEKMEESMELIRNWIKNQEVIMTLSEKE</sequence>
<accession>A0AAN2PIL6</accession>
<protein>
    <submittedName>
        <fullName evidence="1">Uncharacterized protein</fullName>
    </submittedName>
</protein>
<comment type="caution">
    <text evidence="1">The sequence shown here is derived from an EMBL/GenBank/DDBJ whole genome shotgun (WGS) entry which is preliminary data.</text>
</comment>
<keyword evidence="2" id="KW-1185">Reference proteome</keyword>
<name>A0AAN2PIL6_9BACI</name>
<dbReference type="RefSeq" id="WP_153246178.1">
    <property type="nucleotide sequence ID" value="NZ_CCXW01000001.1"/>
</dbReference>
<gene>
    <name evidence="1" type="ORF">BN1180_03414</name>
</gene>